<dbReference type="Proteomes" id="UP001234798">
    <property type="component" value="Chromosome"/>
</dbReference>
<dbReference type="EMBL" id="CP132976">
    <property type="protein sequence ID" value="WMD22404.1"/>
    <property type="molecule type" value="Genomic_DNA"/>
</dbReference>
<name>A0ABY9M5X0_9BURK</name>
<evidence type="ECO:0000313" key="4">
    <source>
        <dbReference type="Proteomes" id="UP001234798"/>
    </source>
</evidence>
<keyword evidence="2" id="KW-0472">Membrane</keyword>
<evidence type="ECO:0000313" key="3">
    <source>
        <dbReference type="EMBL" id="WMD22404.1"/>
    </source>
</evidence>
<proteinExistence type="predicted"/>
<keyword evidence="2" id="KW-1133">Transmembrane helix</keyword>
<feature type="transmembrane region" description="Helical" evidence="2">
    <location>
        <begin position="48"/>
        <end position="70"/>
    </location>
</feature>
<feature type="region of interest" description="Disordered" evidence="1">
    <location>
        <begin position="117"/>
        <end position="138"/>
    </location>
</feature>
<protein>
    <submittedName>
        <fullName evidence="3">Uncharacterized protein</fullName>
    </submittedName>
</protein>
<sequence length="138" mass="15055">MAPDEIHLRIEHLTDLDKLELIKVLAPGSVRFEQQRPPDGRLGELDTITAIVTITLATINTAGFALAIWLSRGGRQGSIHDQVEVVTEQGSYKRTLNIKGSSHDELQPEVIKFLHSAFPGTAQTPSPPKPPASADKDE</sequence>
<dbReference type="RefSeq" id="WP_306947210.1">
    <property type="nucleotide sequence ID" value="NZ_CP132976.1"/>
</dbReference>
<gene>
    <name evidence="3" type="ORF">RAS12_08505</name>
</gene>
<reference evidence="3 4" key="1">
    <citation type="submission" date="2023-08" db="EMBL/GenBank/DDBJ databases">
        <title>Achromobacter seleniivolatilans sp. nov., isolated from seleniferous soil.</title>
        <authorList>
            <person name="Zhang S."/>
            <person name="Li K."/>
            <person name="Peng J."/>
            <person name="Zhao Q."/>
            <person name="Wang H."/>
            <person name="Guo Y."/>
        </authorList>
    </citation>
    <scope>NUCLEOTIDE SEQUENCE [LARGE SCALE GENOMIC DNA]</scope>
    <source>
        <strain evidence="3 4">R39</strain>
    </source>
</reference>
<keyword evidence="2" id="KW-0812">Transmembrane</keyword>
<organism evidence="3 4">
    <name type="scientific">Achromobacter seleniivolatilans</name>
    <dbReference type="NCBI Taxonomy" id="3047478"/>
    <lineage>
        <taxon>Bacteria</taxon>
        <taxon>Pseudomonadati</taxon>
        <taxon>Pseudomonadota</taxon>
        <taxon>Betaproteobacteria</taxon>
        <taxon>Burkholderiales</taxon>
        <taxon>Alcaligenaceae</taxon>
        <taxon>Achromobacter</taxon>
    </lineage>
</organism>
<evidence type="ECO:0000256" key="1">
    <source>
        <dbReference type="SAM" id="MobiDB-lite"/>
    </source>
</evidence>
<accession>A0ABY9M5X0</accession>
<evidence type="ECO:0000256" key="2">
    <source>
        <dbReference type="SAM" id="Phobius"/>
    </source>
</evidence>
<keyword evidence="4" id="KW-1185">Reference proteome</keyword>